<evidence type="ECO:0000313" key="5">
    <source>
        <dbReference type="Proteomes" id="UP000549394"/>
    </source>
</evidence>
<organism evidence="4 5">
    <name type="scientific">Dimorphilus gyrociliatus</name>
    <dbReference type="NCBI Taxonomy" id="2664684"/>
    <lineage>
        <taxon>Eukaryota</taxon>
        <taxon>Metazoa</taxon>
        <taxon>Spiralia</taxon>
        <taxon>Lophotrochozoa</taxon>
        <taxon>Annelida</taxon>
        <taxon>Polychaeta</taxon>
        <taxon>Polychaeta incertae sedis</taxon>
        <taxon>Dinophilidae</taxon>
        <taxon>Dimorphilus</taxon>
    </lineage>
</organism>
<dbReference type="GO" id="GO:0008080">
    <property type="term" value="F:N-acetyltransferase activity"/>
    <property type="evidence" value="ECO:0007669"/>
    <property type="project" value="InterPro"/>
</dbReference>
<dbReference type="PANTHER" id="PTHR13947:SF37">
    <property type="entry name" value="LD18367P"/>
    <property type="match status" value="1"/>
</dbReference>
<evidence type="ECO:0000256" key="1">
    <source>
        <dbReference type="ARBA" id="ARBA00022679"/>
    </source>
</evidence>
<dbReference type="AlphaFoldDB" id="A0A7I8WE22"/>
<keyword evidence="1" id="KW-0808">Transferase</keyword>
<dbReference type="InterPro" id="IPR000182">
    <property type="entry name" value="GNAT_dom"/>
</dbReference>
<dbReference type="InterPro" id="IPR016181">
    <property type="entry name" value="Acyl_CoA_acyltransferase"/>
</dbReference>
<dbReference type="SUPFAM" id="SSF55729">
    <property type="entry name" value="Acyl-CoA N-acyltransferases (Nat)"/>
    <property type="match status" value="1"/>
</dbReference>
<feature type="compositionally biased region" description="Pro residues" evidence="2">
    <location>
        <begin position="314"/>
        <end position="335"/>
    </location>
</feature>
<feature type="compositionally biased region" description="Pro residues" evidence="2">
    <location>
        <begin position="387"/>
        <end position="401"/>
    </location>
</feature>
<evidence type="ECO:0000313" key="4">
    <source>
        <dbReference type="EMBL" id="CAD5126430.1"/>
    </source>
</evidence>
<accession>A0A7I8WE22</accession>
<evidence type="ECO:0000256" key="2">
    <source>
        <dbReference type="SAM" id="MobiDB-lite"/>
    </source>
</evidence>
<dbReference type="OrthoDB" id="329272at2759"/>
<feature type="compositionally biased region" description="Pro residues" evidence="2">
    <location>
        <begin position="360"/>
        <end position="371"/>
    </location>
</feature>
<feature type="region of interest" description="Disordered" evidence="2">
    <location>
        <begin position="360"/>
        <end position="401"/>
    </location>
</feature>
<dbReference type="Gene3D" id="3.40.630.30">
    <property type="match status" value="1"/>
</dbReference>
<dbReference type="Pfam" id="PF00583">
    <property type="entry name" value="Acetyltransf_1"/>
    <property type="match status" value="1"/>
</dbReference>
<protein>
    <submittedName>
        <fullName evidence="4">DgyrCDS14563</fullName>
    </submittedName>
</protein>
<name>A0A7I8WE22_9ANNE</name>
<comment type="caution">
    <text evidence="4">The sequence shown here is derived from an EMBL/GenBank/DDBJ whole genome shotgun (WGS) entry which is preliminary data.</text>
</comment>
<dbReference type="InterPro" id="IPR050769">
    <property type="entry name" value="NAT_camello-type"/>
</dbReference>
<dbReference type="PROSITE" id="PS51186">
    <property type="entry name" value="GNAT"/>
    <property type="match status" value="1"/>
</dbReference>
<dbReference type="Proteomes" id="UP000549394">
    <property type="component" value="Unassembled WGS sequence"/>
</dbReference>
<sequence>MWLFRLFLKLVKLDIDKNYEVKSPEDIIDNPNITIRQANDSDHERIVDLFLQGFSGKWKYTFREDEMDEVKKLFLHEFRADTTIIPNTLVAEEKGKVVGICQMKYPNITPMNYDKYYAKLSIRSLFIALLSSGMLEYLSKMKENECLLNILSVDPECRGKGIGKILLNSADKEAKRRGFNNIFLIVARENEGAKRLYENWGYIATTAYYSRKIFIFGETIGPLQIQLETIEKIENVSQGIQKNVNYQPNPYHNGCPALPSISYPNGYPPPQASPRPIGFPVPQPNPHPIGFSVPQANPYPNNWLVPQPISYPNGYPPPQASPHPIGFPVPQPNPHPIGFSVPQANPYPNNWLVPQPNPYPNGCPAHPPNPNGYPALQPNPFSTSYPAPQPRLCPSAPYPNS</sequence>
<feature type="domain" description="N-acetyltransferase" evidence="3">
    <location>
        <begin position="33"/>
        <end position="221"/>
    </location>
</feature>
<keyword evidence="5" id="KW-1185">Reference proteome</keyword>
<gene>
    <name evidence="4" type="ORF">DGYR_LOCUS13673</name>
</gene>
<evidence type="ECO:0000259" key="3">
    <source>
        <dbReference type="PROSITE" id="PS51186"/>
    </source>
</evidence>
<feature type="region of interest" description="Disordered" evidence="2">
    <location>
        <begin position="314"/>
        <end position="341"/>
    </location>
</feature>
<dbReference type="PANTHER" id="PTHR13947">
    <property type="entry name" value="GNAT FAMILY N-ACETYLTRANSFERASE"/>
    <property type="match status" value="1"/>
</dbReference>
<dbReference type="EMBL" id="CAJFCJ010000047">
    <property type="protein sequence ID" value="CAD5126430.1"/>
    <property type="molecule type" value="Genomic_DNA"/>
</dbReference>
<dbReference type="CDD" id="cd04301">
    <property type="entry name" value="NAT_SF"/>
    <property type="match status" value="1"/>
</dbReference>
<proteinExistence type="predicted"/>
<reference evidence="4 5" key="1">
    <citation type="submission" date="2020-08" db="EMBL/GenBank/DDBJ databases">
        <authorList>
            <person name="Hejnol A."/>
        </authorList>
    </citation>
    <scope>NUCLEOTIDE SEQUENCE [LARGE SCALE GENOMIC DNA]</scope>
</reference>